<gene>
    <name evidence="2" type="primary">LOC136087267</name>
</gene>
<evidence type="ECO:0000313" key="1">
    <source>
        <dbReference type="Proteomes" id="UP001652625"/>
    </source>
</evidence>
<reference evidence="2" key="1">
    <citation type="submission" date="2025-08" db="UniProtKB">
        <authorList>
            <consortium name="RefSeq"/>
        </authorList>
    </citation>
    <scope>IDENTIFICATION</scope>
</reference>
<dbReference type="Proteomes" id="UP001652625">
    <property type="component" value="Chromosome 11"/>
</dbReference>
<organism evidence="1 2">
    <name type="scientific">Hydra vulgaris</name>
    <name type="common">Hydra</name>
    <name type="synonym">Hydra attenuata</name>
    <dbReference type="NCBI Taxonomy" id="6087"/>
    <lineage>
        <taxon>Eukaryota</taxon>
        <taxon>Metazoa</taxon>
        <taxon>Cnidaria</taxon>
        <taxon>Hydrozoa</taxon>
        <taxon>Hydroidolina</taxon>
        <taxon>Anthoathecata</taxon>
        <taxon>Aplanulata</taxon>
        <taxon>Hydridae</taxon>
        <taxon>Hydra</taxon>
    </lineage>
</organism>
<dbReference type="GeneID" id="136087267"/>
<evidence type="ECO:0000313" key="2">
    <source>
        <dbReference type="RefSeq" id="XP_065665795.1"/>
    </source>
</evidence>
<protein>
    <submittedName>
        <fullName evidence="2">Uncharacterized protein LOC136087267</fullName>
    </submittedName>
</protein>
<proteinExistence type="predicted"/>
<accession>A0ABM4CV18</accession>
<keyword evidence="1" id="KW-1185">Reference proteome</keyword>
<dbReference type="RefSeq" id="XP_065665795.1">
    <property type="nucleotide sequence ID" value="XM_065809723.1"/>
</dbReference>
<name>A0ABM4CV18_HYDVU</name>
<sequence length="135" mass="15230">MISKDKKRSLKYKIEDLKFLEVQEGQRKFVIGSEDIKNRIKAKESIRKKNCSQPINLGDDVPKVELIDTDLSEDFSIQSNFNPGDWYDIEVSENPDKVIAKIPKDIFAGNVSLTATACDISPNVLQKATNAILYP</sequence>